<proteinExistence type="predicted"/>
<dbReference type="AlphaFoldDB" id="A0A645CJD8"/>
<organism evidence="1">
    <name type="scientific">bioreactor metagenome</name>
    <dbReference type="NCBI Taxonomy" id="1076179"/>
    <lineage>
        <taxon>unclassified sequences</taxon>
        <taxon>metagenomes</taxon>
        <taxon>ecological metagenomes</taxon>
    </lineage>
</organism>
<gene>
    <name evidence="1" type="ORF">SDC9_124032</name>
</gene>
<dbReference type="EMBL" id="VSSQ01027670">
    <property type="protein sequence ID" value="MPM77033.1"/>
    <property type="molecule type" value="Genomic_DNA"/>
</dbReference>
<accession>A0A645CJD8</accession>
<reference evidence="1" key="1">
    <citation type="submission" date="2019-08" db="EMBL/GenBank/DDBJ databases">
        <authorList>
            <person name="Kucharzyk K."/>
            <person name="Murdoch R.W."/>
            <person name="Higgins S."/>
            <person name="Loffler F."/>
        </authorList>
    </citation>
    <scope>NUCLEOTIDE SEQUENCE</scope>
</reference>
<evidence type="ECO:0000313" key="1">
    <source>
        <dbReference type="EMBL" id="MPM77033.1"/>
    </source>
</evidence>
<protein>
    <submittedName>
        <fullName evidence="1">Uncharacterized protein</fullName>
    </submittedName>
</protein>
<name>A0A645CJD8_9ZZZZ</name>
<comment type="caution">
    <text evidence="1">The sequence shown here is derived from an EMBL/GenBank/DDBJ whole genome shotgun (WGS) entry which is preliminary data.</text>
</comment>
<sequence length="46" mass="4928">MPEVPDINTGKHDLLSSRYHHILCLFNQIGNGAVAAPSPSVRDGAK</sequence>